<proteinExistence type="predicted"/>
<dbReference type="Proteomes" id="UP001295462">
    <property type="component" value="Unassembled WGS sequence"/>
</dbReference>
<evidence type="ECO:0000313" key="2">
    <source>
        <dbReference type="Proteomes" id="UP001295462"/>
    </source>
</evidence>
<comment type="caution">
    <text evidence="1">The sequence shown here is derived from an EMBL/GenBank/DDBJ whole genome shotgun (WGS) entry which is preliminary data.</text>
</comment>
<protein>
    <submittedName>
        <fullName evidence="1">Uncharacterized protein</fullName>
    </submittedName>
</protein>
<name>A0AAU9QPE4_9VIBR</name>
<reference evidence="1" key="1">
    <citation type="submission" date="2022-01" db="EMBL/GenBank/DDBJ databases">
        <authorList>
            <person name="Lagorce A."/>
        </authorList>
    </citation>
    <scope>NUCLEOTIDE SEQUENCE</scope>
    <source>
        <strain evidence="1">Th15_F1_A12</strain>
    </source>
</reference>
<accession>A0AAU9QPE4</accession>
<organism evidence="1 2">
    <name type="scientific">Vibrio jasicida</name>
    <dbReference type="NCBI Taxonomy" id="766224"/>
    <lineage>
        <taxon>Bacteria</taxon>
        <taxon>Pseudomonadati</taxon>
        <taxon>Pseudomonadota</taxon>
        <taxon>Gammaproteobacteria</taxon>
        <taxon>Vibrionales</taxon>
        <taxon>Vibrionaceae</taxon>
        <taxon>Vibrio</taxon>
    </lineage>
</organism>
<gene>
    <name evidence="1" type="ORF">THF1A12_230077</name>
</gene>
<evidence type="ECO:0000313" key="1">
    <source>
        <dbReference type="EMBL" id="CAH1591126.1"/>
    </source>
</evidence>
<sequence>MLGKLSKIFTTLSYSASYLIVFTYQTNLNCPLDLMIIILNNRPIETTQQLSNYHEKDTNLCSTPFYYRV</sequence>
<dbReference type="EMBL" id="CAKMUD010000076">
    <property type="protein sequence ID" value="CAH1591126.1"/>
    <property type="molecule type" value="Genomic_DNA"/>
</dbReference>
<dbReference type="AlphaFoldDB" id="A0AAU9QPE4"/>